<evidence type="ECO:0000259" key="2">
    <source>
        <dbReference type="Pfam" id="PF09335"/>
    </source>
</evidence>
<name>A0A1I5KDE0_9RHOB</name>
<organism evidence="3 4">
    <name type="scientific">Tranquillimonas alkanivorans</name>
    <dbReference type="NCBI Taxonomy" id="441119"/>
    <lineage>
        <taxon>Bacteria</taxon>
        <taxon>Pseudomonadati</taxon>
        <taxon>Pseudomonadota</taxon>
        <taxon>Alphaproteobacteria</taxon>
        <taxon>Rhodobacterales</taxon>
        <taxon>Roseobacteraceae</taxon>
        <taxon>Tranquillimonas</taxon>
    </lineage>
</organism>
<dbReference type="Proteomes" id="UP000199356">
    <property type="component" value="Unassembled WGS sequence"/>
</dbReference>
<evidence type="ECO:0000256" key="1">
    <source>
        <dbReference type="SAM" id="Phobius"/>
    </source>
</evidence>
<accession>A0A1I5KDE0</accession>
<gene>
    <name evidence="3" type="ORF">SAMN04488047_10135</name>
</gene>
<feature type="transmembrane region" description="Helical" evidence="1">
    <location>
        <begin position="42"/>
        <end position="63"/>
    </location>
</feature>
<protein>
    <submittedName>
        <fullName evidence="3">Membrane protein YqaA, SNARE-associated domain</fullName>
    </submittedName>
</protein>
<evidence type="ECO:0000313" key="3">
    <source>
        <dbReference type="EMBL" id="SFO82998.1"/>
    </source>
</evidence>
<dbReference type="EMBL" id="FOXA01000001">
    <property type="protein sequence ID" value="SFO82998.1"/>
    <property type="molecule type" value="Genomic_DNA"/>
</dbReference>
<keyword evidence="1" id="KW-1133">Transmembrane helix</keyword>
<feature type="domain" description="VTT" evidence="2">
    <location>
        <begin position="38"/>
        <end position="142"/>
    </location>
</feature>
<keyword evidence="1" id="KW-0812">Transmembrane</keyword>
<feature type="transmembrane region" description="Helical" evidence="1">
    <location>
        <begin position="121"/>
        <end position="141"/>
    </location>
</feature>
<dbReference type="InterPro" id="IPR051311">
    <property type="entry name" value="DedA_domain"/>
</dbReference>
<dbReference type="STRING" id="441119.SAMN04488047_10135"/>
<dbReference type="InterPro" id="IPR032816">
    <property type="entry name" value="VTT_dom"/>
</dbReference>
<dbReference type="Pfam" id="PF09335">
    <property type="entry name" value="VTT_dom"/>
    <property type="match status" value="1"/>
</dbReference>
<dbReference type="PANTHER" id="PTHR42709:SF4">
    <property type="entry name" value="INNER MEMBRANE PROTEIN YQAA"/>
    <property type="match status" value="1"/>
</dbReference>
<sequence>MGMDGSLSLLTMFAAAFGAATILPFQSEIIFAALQVRGDVSLFVLIAVASVGNTLGSVLNYVMGRAIERFRHSRWFPVTERQLDRAQEWYNRWGVWTLLLSWAPFGDAVTVVAGILRTRFWLFLTLVAIAKTGRYIALALLTDQVAPGLVAGP</sequence>
<keyword evidence="4" id="KW-1185">Reference proteome</keyword>
<dbReference type="PANTHER" id="PTHR42709">
    <property type="entry name" value="ALKALINE PHOSPHATASE LIKE PROTEIN"/>
    <property type="match status" value="1"/>
</dbReference>
<proteinExistence type="predicted"/>
<evidence type="ECO:0000313" key="4">
    <source>
        <dbReference type="Proteomes" id="UP000199356"/>
    </source>
</evidence>
<keyword evidence="1" id="KW-0472">Membrane</keyword>
<reference evidence="3 4" key="1">
    <citation type="submission" date="2016-10" db="EMBL/GenBank/DDBJ databases">
        <authorList>
            <person name="de Groot N.N."/>
        </authorList>
    </citation>
    <scope>NUCLEOTIDE SEQUENCE [LARGE SCALE GENOMIC DNA]</scope>
    <source>
        <strain evidence="3 4">DSM 19547</strain>
    </source>
</reference>
<dbReference type="AlphaFoldDB" id="A0A1I5KDE0"/>